<keyword evidence="4" id="KW-1003">Cell membrane</keyword>
<protein>
    <recommendedName>
        <fullName evidence="13">Neurotransmitter-gated ion-channel ligand-binding domain-containing protein</fullName>
    </recommendedName>
</protein>
<dbReference type="Pfam" id="PF02931">
    <property type="entry name" value="Neur_chan_LBD"/>
    <property type="match status" value="1"/>
</dbReference>
<evidence type="ECO:0000256" key="10">
    <source>
        <dbReference type="ARBA" id="ARBA00023303"/>
    </source>
</evidence>
<evidence type="ECO:0000256" key="11">
    <source>
        <dbReference type="SAM" id="Phobius"/>
    </source>
</evidence>
<evidence type="ECO:0000256" key="12">
    <source>
        <dbReference type="SAM" id="SignalP"/>
    </source>
</evidence>
<evidence type="ECO:0000256" key="3">
    <source>
        <dbReference type="ARBA" id="ARBA00022448"/>
    </source>
</evidence>
<dbReference type="GO" id="GO:0004888">
    <property type="term" value="F:transmembrane signaling receptor activity"/>
    <property type="evidence" value="ECO:0007669"/>
    <property type="project" value="InterPro"/>
</dbReference>
<dbReference type="SUPFAM" id="SSF90112">
    <property type="entry name" value="Neurotransmitter-gated ion-channel transmembrane pore"/>
    <property type="match status" value="1"/>
</dbReference>
<evidence type="ECO:0000256" key="2">
    <source>
        <dbReference type="ARBA" id="ARBA00004236"/>
    </source>
</evidence>
<dbReference type="AlphaFoldDB" id="A0A9N9SIV7"/>
<dbReference type="GO" id="GO:0005230">
    <property type="term" value="F:extracellular ligand-gated monoatomic ion channel activity"/>
    <property type="evidence" value="ECO:0007669"/>
    <property type="project" value="InterPro"/>
</dbReference>
<sequence length="350" mass="40594">MNNKTVFDCFMLMGTVLSIRGCADLPEMTRPSVLQGNDLVTVINIFLVIEEISIHEEELIIEIDGILSQMWLDPRLGANERTKKMAVTGKIWEPKITNINGENVMEKNDDTIFWRGFGDEGNILLSKKIRIRTYCSRDFQNFPFDIQHCDFKFGSYRFPSDEIPLLWDEAQVKIPDKIRTTEFMLLNVTKDIDIEVRPSGNFSIATVKFIIKRNSIHYILCTGIPCIVMLILGYISRWMDIDRRWNINLFSFSISLYLYVTSLCTIQPVPYFKALDIFVGLCTFFSFISLLETFLVDCISKLGKKYLNPRSNANYQTQANRIYCLELGMKIAFPVFCLLFVLFFGFIYIM</sequence>
<keyword evidence="10" id="KW-0407">Ion channel</keyword>
<feature type="transmembrane region" description="Helical" evidence="11">
    <location>
        <begin position="216"/>
        <end position="235"/>
    </location>
</feature>
<evidence type="ECO:0000259" key="13">
    <source>
        <dbReference type="Pfam" id="PF02931"/>
    </source>
</evidence>
<proteinExistence type="predicted"/>
<dbReference type="InterPro" id="IPR006202">
    <property type="entry name" value="Neur_chan_lig-bd"/>
</dbReference>
<dbReference type="Proteomes" id="UP001153737">
    <property type="component" value="Chromosome 4"/>
</dbReference>
<keyword evidence="8" id="KW-0406">Ion transport</keyword>
<keyword evidence="3" id="KW-0813">Transport</keyword>
<evidence type="ECO:0000313" key="14">
    <source>
        <dbReference type="EMBL" id="CAG9821354.1"/>
    </source>
</evidence>
<feature type="signal peptide" evidence="12">
    <location>
        <begin position="1"/>
        <end position="18"/>
    </location>
</feature>
<dbReference type="Gene3D" id="1.20.58.390">
    <property type="entry name" value="Neurotransmitter-gated ion-channel transmembrane domain"/>
    <property type="match status" value="1"/>
</dbReference>
<reference evidence="14" key="2">
    <citation type="submission" date="2022-10" db="EMBL/GenBank/DDBJ databases">
        <authorList>
            <consortium name="ENA_rothamsted_submissions"/>
            <consortium name="culmorum"/>
            <person name="King R."/>
        </authorList>
    </citation>
    <scope>NUCLEOTIDE SEQUENCE</scope>
</reference>
<keyword evidence="9 11" id="KW-0472">Membrane</keyword>
<evidence type="ECO:0000256" key="8">
    <source>
        <dbReference type="ARBA" id="ARBA00023065"/>
    </source>
</evidence>
<evidence type="ECO:0000256" key="5">
    <source>
        <dbReference type="ARBA" id="ARBA00022692"/>
    </source>
</evidence>
<comment type="subcellular location">
    <subcellularLocation>
        <location evidence="2">Cell membrane</location>
    </subcellularLocation>
    <subcellularLocation>
        <location evidence="1">Membrane</location>
        <topology evidence="1">Multi-pass membrane protein</topology>
    </subcellularLocation>
</comment>
<dbReference type="InterPro" id="IPR006028">
    <property type="entry name" value="GABAA/Glycine_rcpt"/>
</dbReference>
<dbReference type="Gene3D" id="2.70.170.10">
    <property type="entry name" value="Neurotransmitter-gated ion-channel ligand-binding domain"/>
    <property type="match status" value="1"/>
</dbReference>
<keyword evidence="6 12" id="KW-0732">Signal</keyword>
<evidence type="ECO:0000256" key="4">
    <source>
        <dbReference type="ARBA" id="ARBA00022475"/>
    </source>
</evidence>
<dbReference type="InterPro" id="IPR038050">
    <property type="entry name" value="Neuro_actylchol_rec"/>
</dbReference>
<keyword evidence="15" id="KW-1185">Reference proteome</keyword>
<dbReference type="PANTHER" id="PTHR18945">
    <property type="entry name" value="NEUROTRANSMITTER GATED ION CHANNEL"/>
    <property type="match status" value="1"/>
</dbReference>
<feature type="chain" id="PRO_5040350828" description="Neurotransmitter-gated ion-channel ligand-binding domain-containing protein" evidence="12">
    <location>
        <begin position="19"/>
        <end position="350"/>
    </location>
</feature>
<dbReference type="PRINTS" id="PR00253">
    <property type="entry name" value="GABAARECEPTR"/>
</dbReference>
<keyword evidence="7 11" id="KW-1133">Transmembrane helix</keyword>
<feature type="transmembrane region" description="Helical" evidence="11">
    <location>
        <begin position="331"/>
        <end position="349"/>
    </location>
</feature>
<name>A0A9N9SIV7_PHACE</name>
<evidence type="ECO:0000256" key="6">
    <source>
        <dbReference type="ARBA" id="ARBA00022729"/>
    </source>
</evidence>
<keyword evidence="5 11" id="KW-0812">Transmembrane</keyword>
<dbReference type="InterPro" id="IPR006201">
    <property type="entry name" value="Neur_channel"/>
</dbReference>
<dbReference type="OrthoDB" id="5975154at2759"/>
<organism evidence="14 15">
    <name type="scientific">Phaedon cochleariae</name>
    <name type="common">Mustard beetle</name>
    <dbReference type="NCBI Taxonomy" id="80249"/>
    <lineage>
        <taxon>Eukaryota</taxon>
        <taxon>Metazoa</taxon>
        <taxon>Ecdysozoa</taxon>
        <taxon>Arthropoda</taxon>
        <taxon>Hexapoda</taxon>
        <taxon>Insecta</taxon>
        <taxon>Pterygota</taxon>
        <taxon>Neoptera</taxon>
        <taxon>Endopterygota</taxon>
        <taxon>Coleoptera</taxon>
        <taxon>Polyphaga</taxon>
        <taxon>Cucujiformia</taxon>
        <taxon>Chrysomeloidea</taxon>
        <taxon>Chrysomelidae</taxon>
        <taxon>Chrysomelinae</taxon>
        <taxon>Chrysomelini</taxon>
        <taxon>Phaedon</taxon>
    </lineage>
</organism>
<dbReference type="SUPFAM" id="SSF63712">
    <property type="entry name" value="Nicotinic receptor ligand binding domain-like"/>
    <property type="match status" value="1"/>
</dbReference>
<evidence type="ECO:0000313" key="15">
    <source>
        <dbReference type="Proteomes" id="UP001153737"/>
    </source>
</evidence>
<dbReference type="InterPro" id="IPR036719">
    <property type="entry name" value="Neuro-gated_channel_TM_sf"/>
</dbReference>
<gene>
    <name evidence="14" type="ORF">PHAECO_LOCUS8481</name>
</gene>
<dbReference type="InterPro" id="IPR036734">
    <property type="entry name" value="Neur_chan_lig-bd_sf"/>
</dbReference>
<evidence type="ECO:0000256" key="1">
    <source>
        <dbReference type="ARBA" id="ARBA00004141"/>
    </source>
</evidence>
<feature type="transmembrane region" description="Helical" evidence="11">
    <location>
        <begin position="247"/>
        <end position="271"/>
    </location>
</feature>
<dbReference type="GO" id="GO:0005886">
    <property type="term" value="C:plasma membrane"/>
    <property type="evidence" value="ECO:0007669"/>
    <property type="project" value="UniProtKB-SubCell"/>
</dbReference>
<dbReference type="EMBL" id="OU896710">
    <property type="protein sequence ID" value="CAG9821354.1"/>
    <property type="molecule type" value="Genomic_DNA"/>
</dbReference>
<reference evidence="14" key="1">
    <citation type="submission" date="2022-01" db="EMBL/GenBank/DDBJ databases">
        <authorList>
            <person name="King R."/>
        </authorList>
    </citation>
    <scope>NUCLEOTIDE SEQUENCE</scope>
</reference>
<accession>A0A9N9SIV7</accession>
<feature type="transmembrane region" description="Helical" evidence="11">
    <location>
        <begin position="277"/>
        <end position="296"/>
    </location>
</feature>
<feature type="domain" description="Neurotransmitter-gated ion-channel ligand-binding" evidence="13">
    <location>
        <begin position="30"/>
        <end position="214"/>
    </location>
</feature>
<evidence type="ECO:0000256" key="9">
    <source>
        <dbReference type="ARBA" id="ARBA00023136"/>
    </source>
</evidence>
<evidence type="ECO:0000256" key="7">
    <source>
        <dbReference type="ARBA" id="ARBA00022989"/>
    </source>
</evidence>